<keyword evidence="4" id="KW-1185">Reference proteome</keyword>
<dbReference type="HOGENOM" id="CLU_007383_1_7_0"/>
<evidence type="ECO:0000259" key="2">
    <source>
        <dbReference type="Pfam" id="PF01370"/>
    </source>
</evidence>
<dbReference type="eggNOG" id="COG0451">
    <property type="taxonomic scope" value="Bacteria"/>
</dbReference>
<dbReference type="EMBL" id="CP002467">
    <property type="protein sequence ID" value="ADV82062.1"/>
    <property type="molecule type" value="Genomic_DNA"/>
</dbReference>
<gene>
    <name evidence="3" type="ordered locus">AciPR4_1237</name>
</gene>
<protein>
    <submittedName>
        <fullName evidence="3">NAD-dependent epimerase/dehydratase</fullName>
    </submittedName>
</protein>
<dbReference type="InterPro" id="IPR002347">
    <property type="entry name" value="SDR_fam"/>
</dbReference>
<dbReference type="Gene3D" id="3.40.50.720">
    <property type="entry name" value="NAD(P)-binding Rossmann-like Domain"/>
    <property type="match status" value="1"/>
</dbReference>
<dbReference type="SUPFAM" id="SSF51735">
    <property type="entry name" value="NAD(P)-binding Rossmann-fold domains"/>
    <property type="match status" value="1"/>
</dbReference>
<reference evidence="3 4" key="1">
    <citation type="journal article" date="2012" name="Stand. Genomic Sci.">
        <title>Complete genome sequence of Terriglobus saanensis type strain SP1PR4(T), an Acidobacteria from tundra soil.</title>
        <authorList>
            <person name="Rawat S.R."/>
            <person name="Mannisto M.K."/>
            <person name="Starovoytov V."/>
            <person name="Goodwin L."/>
            <person name="Nolan M."/>
            <person name="Hauser L."/>
            <person name="Land M."/>
            <person name="Davenport K.W."/>
            <person name="Woyke T."/>
            <person name="Haggblom M.M."/>
        </authorList>
    </citation>
    <scope>NUCLEOTIDE SEQUENCE</scope>
    <source>
        <strain evidence="4">ATCC BAA-1853 / DSM 23119 / SP1PR4</strain>
    </source>
</reference>
<dbReference type="Proteomes" id="UP000006844">
    <property type="component" value="Chromosome"/>
</dbReference>
<accession>E8UYH4</accession>
<dbReference type="STRING" id="401053.AciPR4_1237"/>
<dbReference type="AlphaFoldDB" id="E8UYH4"/>
<proteinExistence type="inferred from homology"/>
<evidence type="ECO:0000313" key="3">
    <source>
        <dbReference type="EMBL" id="ADV82062.1"/>
    </source>
</evidence>
<dbReference type="Pfam" id="PF01370">
    <property type="entry name" value="Epimerase"/>
    <property type="match status" value="1"/>
</dbReference>
<dbReference type="PRINTS" id="PR00081">
    <property type="entry name" value="GDHRDH"/>
</dbReference>
<dbReference type="KEGG" id="tsa:AciPR4_1237"/>
<evidence type="ECO:0000256" key="1">
    <source>
        <dbReference type="ARBA" id="ARBA00007637"/>
    </source>
</evidence>
<organism evidence="3 4">
    <name type="scientific">Terriglobus saanensis (strain ATCC BAA-1853 / DSM 23119 / SP1PR4)</name>
    <dbReference type="NCBI Taxonomy" id="401053"/>
    <lineage>
        <taxon>Bacteria</taxon>
        <taxon>Pseudomonadati</taxon>
        <taxon>Acidobacteriota</taxon>
        <taxon>Terriglobia</taxon>
        <taxon>Terriglobales</taxon>
        <taxon>Acidobacteriaceae</taxon>
        <taxon>Terriglobus</taxon>
    </lineage>
</organism>
<feature type="domain" description="NAD-dependent epimerase/dehydratase" evidence="2">
    <location>
        <begin position="2"/>
        <end position="220"/>
    </location>
</feature>
<name>E8UYH4_TERSS</name>
<comment type="similarity">
    <text evidence="1">Belongs to the NAD(P)-dependent epimerase/dehydratase family.</text>
</comment>
<evidence type="ECO:0000313" key="4">
    <source>
        <dbReference type="Proteomes" id="UP000006844"/>
    </source>
</evidence>
<dbReference type="PANTHER" id="PTHR43000">
    <property type="entry name" value="DTDP-D-GLUCOSE 4,6-DEHYDRATASE-RELATED"/>
    <property type="match status" value="1"/>
</dbReference>
<sequence>MVLVTGAAGFIGRHVAHALTEAGFGVRKLLEPASGSNEALNALSSDEAYGDICDRALLARLASGVDIVVHLAGSPSVSESFENAAECARVHLQGTICVLDACRKAGVRRLIYMSSAEVYGRPETDYVAETHALNARSPYAAAKIGAEAMMSAYSSAFAMDVIIVRPFSVYGPGASPHALLCEALATTARGEEVKVRNLRPVRDYIFVSDVADAVVKACSIEPAAHLLVFNLGTMRGTSVADLCRLVLAAFDRPGQAIEEGEQRPGASEIYRLVSDNRCAQEGLGWTPRTSLEQGIHQMAEVYKR</sequence>
<dbReference type="InterPro" id="IPR001509">
    <property type="entry name" value="Epimerase_deHydtase"/>
</dbReference>
<dbReference type="InterPro" id="IPR036291">
    <property type="entry name" value="NAD(P)-bd_dom_sf"/>
</dbReference>